<evidence type="ECO:0000313" key="6">
    <source>
        <dbReference type="EMBL" id="SEJ20061.1"/>
    </source>
</evidence>
<dbReference type="InterPro" id="IPR009057">
    <property type="entry name" value="Homeodomain-like_sf"/>
</dbReference>
<reference evidence="7" key="1">
    <citation type="submission" date="2016-10" db="EMBL/GenBank/DDBJ databases">
        <authorList>
            <person name="Varghese N."/>
            <person name="Submissions S."/>
        </authorList>
    </citation>
    <scope>NUCLEOTIDE SEQUENCE [LARGE SCALE GENOMIC DNA]</scope>
    <source>
        <strain evidence="7">LMG 25967</strain>
    </source>
</reference>
<dbReference type="InterPro" id="IPR020449">
    <property type="entry name" value="Tscrpt_reg_AraC-type_HTH"/>
</dbReference>
<dbReference type="InterPro" id="IPR018060">
    <property type="entry name" value="HTH_AraC"/>
</dbReference>
<keyword evidence="4" id="KW-0804">Transcription</keyword>
<dbReference type="SMART" id="SM00342">
    <property type="entry name" value="HTH_ARAC"/>
    <property type="match status" value="1"/>
</dbReference>
<evidence type="ECO:0000256" key="2">
    <source>
        <dbReference type="ARBA" id="ARBA00023125"/>
    </source>
</evidence>
<keyword evidence="1" id="KW-0805">Transcription regulation</keyword>
<dbReference type="Proteomes" id="UP000242930">
    <property type="component" value="Unassembled WGS sequence"/>
</dbReference>
<accession>A0A1H6WT26</accession>
<dbReference type="CDD" id="cd06999">
    <property type="entry name" value="cupin_HpaA-like_N"/>
    <property type="match status" value="1"/>
</dbReference>
<dbReference type="Pfam" id="PF02311">
    <property type="entry name" value="AraC_binding"/>
    <property type="match status" value="1"/>
</dbReference>
<evidence type="ECO:0000256" key="1">
    <source>
        <dbReference type="ARBA" id="ARBA00023015"/>
    </source>
</evidence>
<feature type="domain" description="HTH araC/xylS-type" evidence="5">
    <location>
        <begin position="198"/>
        <end position="296"/>
    </location>
</feature>
<dbReference type="Gene3D" id="2.60.120.10">
    <property type="entry name" value="Jelly Rolls"/>
    <property type="match status" value="1"/>
</dbReference>
<organism evidence="6 7">
    <name type="scientific">Pseudomonas linyingensis</name>
    <dbReference type="NCBI Taxonomy" id="915471"/>
    <lineage>
        <taxon>Bacteria</taxon>
        <taxon>Pseudomonadati</taxon>
        <taxon>Pseudomonadota</taxon>
        <taxon>Gammaproteobacteria</taxon>
        <taxon>Pseudomonadales</taxon>
        <taxon>Pseudomonadaceae</taxon>
        <taxon>Pseudomonas</taxon>
    </lineage>
</organism>
<evidence type="ECO:0000256" key="4">
    <source>
        <dbReference type="ARBA" id="ARBA00023163"/>
    </source>
</evidence>
<dbReference type="PRINTS" id="PR00032">
    <property type="entry name" value="HTHARAC"/>
</dbReference>
<evidence type="ECO:0000313" key="7">
    <source>
        <dbReference type="Proteomes" id="UP000242930"/>
    </source>
</evidence>
<dbReference type="PROSITE" id="PS01124">
    <property type="entry name" value="HTH_ARAC_FAMILY_2"/>
    <property type="match status" value="1"/>
</dbReference>
<dbReference type="InterPro" id="IPR037923">
    <property type="entry name" value="HTH-like"/>
</dbReference>
<dbReference type="InterPro" id="IPR014710">
    <property type="entry name" value="RmlC-like_jellyroll"/>
</dbReference>
<dbReference type="Gene3D" id="1.10.10.60">
    <property type="entry name" value="Homeodomain-like"/>
    <property type="match status" value="1"/>
</dbReference>
<evidence type="ECO:0000256" key="3">
    <source>
        <dbReference type="ARBA" id="ARBA00023159"/>
    </source>
</evidence>
<dbReference type="InterPro" id="IPR003313">
    <property type="entry name" value="AraC-bd"/>
</dbReference>
<keyword evidence="2" id="KW-0238">DNA-binding</keyword>
<dbReference type="SUPFAM" id="SSF51215">
    <property type="entry name" value="Regulatory protein AraC"/>
    <property type="match status" value="1"/>
</dbReference>
<sequence>MQAPAAGVPVFTLYGAELSWPTPDLLHCESIPERSRLHNWEIRPHRHGDLAQLLYLSRGSALVEIEGTQTLVERAAVQVIPPLAIHGFRFSTDVDGYIVTLAAPLLASLQAHLGKQQTVLTQPGLYPVGDSDQRHVDTLFTAIADEYASAATAPGRDLLLQSLIAALAVWLCRRLSTPPPGEHGKGGTRGERASEYMARFTHLLETHFREHWSVDEYARRLDISTVHLNGICRRLHGNSALGVLHQRLLLEANRNLIYTSLTVNQISELLGFSEPAYFTRFFKRLSGMTPSAFRRSNGQQ</sequence>
<dbReference type="Pfam" id="PF12833">
    <property type="entry name" value="HTH_18"/>
    <property type="match status" value="1"/>
</dbReference>
<dbReference type="OrthoDB" id="9814125at2"/>
<gene>
    <name evidence="6" type="ORF">SAMN05216201_105243</name>
</gene>
<dbReference type="GO" id="GO:0003700">
    <property type="term" value="F:DNA-binding transcription factor activity"/>
    <property type="evidence" value="ECO:0007669"/>
    <property type="project" value="InterPro"/>
</dbReference>
<keyword evidence="3" id="KW-0010">Activator</keyword>
<dbReference type="PANTHER" id="PTHR43280:SF32">
    <property type="entry name" value="TRANSCRIPTIONAL REGULATORY PROTEIN"/>
    <property type="match status" value="1"/>
</dbReference>
<keyword evidence="7" id="KW-1185">Reference proteome</keyword>
<dbReference type="EMBL" id="FNZE01000005">
    <property type="protein sequence ID" value="SEJ20061.1"/>
    <property type="molecule type" value="Genomic_DNA"/>
</dbReference>
<dbReference type="AlphaFoldDB" id="A0A1H6WT26"/>
<evidence type="ECO:0000259" key="5">
    <source>
        <dbReference type="PROSITE" id="PS01124"/>
    </source>
</evidence>
<name>A0A1H6WT26_9PSED</name>
<protein>
    <submittedName>
        <fullName evidence="6">AraC family transcriptional regulator, transcriptional activator of pobA</fullName>
    </submittedName>
</protein>
<proteinExistence type="predicted"/>
<dbReference type="InterPro" id="IPR047264">
    <property type="entry name" value="Cupin_HpaA-like_N"/>
</dbReference>
<dbReference type="STRING" id="915471.SAMN05216201_105243"/>
<dbReference type="GO" id="GO:0043565">
    <property type="term" value="F:sequence-specific DNA binding"/>
    <property type="evidence" value="ECO:0007669"/>
    <property type="project" value="InterPro"/>
</dbReference>
<dbReference type="PANTHER" id="PTHR43280">
    <property type="entry name" value="ARAC-FAMILY TRANSCRIPTIONAL REGULATOR"/>
    <property type="match status" value="1"/>
</dbReference>
<dbReference type="SUPFAM" id="SSF46689">
    <property type="entry name" value="Homeodomain-like"/>
    <property type="match status" value="1"/>
</dbReference>
<dbReference type="RefSeq" id="WP_090309833.1">
    <property type="nucleotide sequence ID" value="NZ_FNZE01000005.1"/>
</dbReference>